<dbReference type="SUPFAM" id="SSF103473">
    <property type="entry name" value="MFS general substrate transporter"/>
    <property type="match status" value="1"/>
</dbReference>
<comment type="similarity">
    <text evidence="1">Belongs to the reduced folate carrier (RFC) transporter (TC 2.A.48) family.</text>
</comment>
<dbReference type="OrthoDB" id="18814at2759"/>
<dbReference type="PANTHER" id="PTHR10686">
    <property type="entry name" value="FOLATE TRANSPORTER"/>
    <property type="match status" value="1"/>
</dbReference>
<keyword evidence="4" id="KW-1185">Reference proteome</keyword>
<dbReference type="InterPro" id="IPR036259">
    <property type="entry name" value="MFS_trans_sf"/>
</dbReference>
<keyword evidence="2" id="KW-0472">Membrane</keyword>
<dbReference type="NCBIfam" id="TIGR00806">
    <property type="entry name" value="rfc"/>
    <property type="match status" value="1"/>
</dbReference>
<feature type="transmembrane region" description="Helical" evidence="2">
    <location>
        <begin position="415"/>
        <end position="434"/>
    </location>
</feature>
<feature type="transmembrane region" description="Helical" evidence="2">
    <location>
        <begin position="446"/>
        <end position="463"/>
    </location>
</feature>
<evidence type="ECO:0000313" key="3">
    <source>
        <dbReference type="EMBL" id="VVC39410.1"/>
    </source>
</evidence>
<reference evidence="3 4" key="1">
    <citation type="submission" date="2019-08" db="EMBL/GenBank/DDBJ databases">
        <authorList>
            <person name="Alioto T."/>
            <person name="Alioto T."/>
            <person name="Gomez Garrido J."/>
        </authorList>
    </citation>
    <scope>NUCLEOTIDE SEQUENCE [LARGE SCALE GENOMIC DNA]</scope>
</reference>
<protein>
    <submittedName>
        <fullName evidence="3">Reduced folate carrier,Major facilitator superfamily domain</fullName>
    </submittedName>
</protein>
<dbReference type="PANTHER" id="PTHR10686:SF18">
    <property type="entry name" value="IP11787P-RELATED"/>
    <property type="match status" value="1"/>
</dbReference>
<dbReference type="Gene3D" id="1.20.1250.20">
    <property type="entry name" value="MFS general substrate transporter like domains"/>
    <property type="match status" value="1"/>
</dbReference>
<keyword evidence="2" id="KW-1133">Transmembrane helix</keyword>
<evidence type="ECO:0000256" key="1">
    <source>
        <dbReference type="ARBA" id="ARBA00005773"/>
    </source>
</evidence>
<evidence type="ECO:0000256" key="2">
    <source>
        <dbReference type="SAM" id="Phobius"/>
    </source>
</evidence>
<feature type="transmembrane region" description="Helical" evidence="2">
    <location>
        <begin position="384"/>
        <end position="403"/>
    </location>
</feature>
<feature type="transmembrane region" description="Helical" evidence="2">
    <location>
        <begin position="203"/>
        <end position="222"/>
    </location>
</feature>
<feature type="transmembrane region" description="Helical" evidence="2">
    <location>
        <begin position="87"/>
        <end position="108"/>
    </location>
</feature>
<dbReference type="Proteomes" id="UP000325440">
    <property type="component" value="Unassembled WGS sequence"/>
</dbReference>
<accession>A0A5E4N453</accession>
<dbReference type="EMBL" id="CABPRJ010001895">
    <property type="protein sequence ID" value="VVC39410.1"/>
    <property type="molecule type" value="Genomic_DNA"/>
</dbReference>
<sequence length="471" mass="53495">MISNTINYFYSSICVYVLVSLYTGFTSIATTSYRASSTMSWITISFCLGIYGVLKEFRPSESYVVPYLLGPRMNFTEEQVNNEILPIGIYASMISMIFVALTTDWLRYKIVMVIQALCGVGVYALLSLCTSFTSIVVVEILYGIFDATEVAYSTYIYSVVNVKYYQKVTSYTRAAFLIGRFFSGFLAQIFISTKLVDTYQLNFLTLGSLMAATIWALVLPSIKNNKLTSENYNMKVTSPKTVTQNVHEHDVSMEKNIENKHITWKYIRSMCNEYTNMYVLKWSFWVITSTCCFQQVTNYIQSLWESLSCNDCPHSVCKSTSEWNGAVDAVYTIISTFVTFFCGSIKFNLNKYGNTLIVITSIIHFISLLTSAVCSSIYLAYINYIIYCTIFQGMLTIASSEIAKSVNRDKHGFVFGVNTLLATTLQSLAVFFMNTIGWSSSPKISFQYYAIFCLLIGMCYLFITTRQLFKK</sequence>
<keyword evidence="2" id="KW-0812">Transmembrane</keyword>
<feature type="transmembrane region" description="Helical" evidence="2">
    <location>
        <begin position="6"/>
        <end position="25"/>
    </location>
</feature>
<dbReference type="Pfam" id="PF01770">
    <property type="entry name" value="Folate_carrier"/>
    <property type="match status" value="1"/>
</dbReference>
<dbReference type="GO" id="GO:0090482">
    <property type="term" value="F:vitamin transmembrane transporter activity"/>
    <property type="evidence" value="ECO:0007669"/>
    <property type="project" value="InterPro"/>
</dbReference>
<feature type="transmembrane region" description="Helical" evidence="2">
    <location>
        <begin position="120"/>
        <end position="145"/>
    </location>
</feature>
<proteinExistence type="inferred from homology"/>
<organism evidence="3 4">
    <name type="scientific">Cinara cedri</name>
    <dbReference type="NCBI Taxonomy" id="506608"/>
    <lineage>
        <taxon>Eukaryota</taxon>
        <taxon>Metazoa</taxon>
        <taxon>Ecdysozoa</taxon>
        <taxon>Arthropoda</taxon>
        <taxon>Hexapoda</taxon>
        <taxon>Insecta</taxon>
        <taxon>Pterygota</taxon>
        <taxon>Neoptera</taxon>
        <taxon>Paraneoptera</taxon>
        <taxon>Hemiptera</taxon>
        <taxon>Sternorrhyncha</taxon>
        <taxon>Aphidomorpha</taxon>
        <taxon>Aphidoidea</taxon>
        <taxon>Aphididae</taxon>
        <taxon>Lachninae</taxon>
        <taxon>Cinara</taxon>
    </lineage>
</organism>
<dbReference type="InterPro" id="IPR002666">
    <property type="entry name" value="Folate_carrier"/>
</dbReference>
<evidence type="ECO:0000313" key="4">
    <source>
        <dbReference type="Proteomes" id="UP000325440"/>
    </source>
</evidence>
<feature type="transmembrane region" description="Helical" evidence="2">
    <location>
        <begin position="356"/>
        <end position="378"/>
    </location>
</feature>
<feature type="transmembrane region" description="Helical" evidence="2">
    <location>
        <begin position="171"/>
        <end position="191"/>
    </location>
</feature>
<feature type="transmembrane region" description="Helical" evidence="2">
    <location>
        <begin position="329"/>
        <end position="349"/>
    </location>
</feature>
<dbReference type="GO" id="GO:0005886">
    <property type="term" value="C:plasma membrane"/>
    <property type="evidence" value="ECO:0007669"/>
    <property type="project" value="TreeGrafter"/>
</dbReference>
<gene>
    <name evidence="3" type="ORF">CINCED_3A006075</name>
</gene>
<dbReference type="AlphaFoldDB" id="A0A5E4N453"/>
<name>A0A5E4N453_9HEMI</name>